<keyword evidence="8" id="KW-1185">Reference proteome</keyword>
<proteinExistence type="inferred from homology"/>
<keyword evidence="4 6" id="KW-1133">Transmembrane helix</keyword>
<evidence type="ECO:0000256" key="6">
    <source>
        <dbReference type="RuleBase" id="RU363076"/>
    </source>
</evidence>
<evidence type="ECO:0000313" key="8">
    <source>
        <dbReference type="Proteomes" id="UP001242480"/>
    </source>
</evidence>
<protein>
    <recommendedName>
        <fullName evidence="6">SURF1-like protein</fullName>
    </recommendedName>
</protein>
<evidence type="ECO:0000256" key="1">
    <source>
        <dbReference type="ARBA" id="ARBA00004370"/>
    </source>
</evidence>
<reference evidence="7 8" key="1">
    <citation type="submission" date="2023-07" db="EMBL/GenBank/DDBJ databases">
        <title>Genomic Encyclopedia of Type Strains, Phase IV (KMG-IV): sequencing the most valuable type-strain genomes for metagenomic binning, comparative biology and taxonomic classification.</title>
        <authorList>
            <person name="Goeker M."/>
        </authorList>
    </citation>
    <scope>NUCLEOTIDE SEQUENCE [LARGE SCALE GENOMIC DNA]</scope>
    <source>
        <strain evidence="7 8">DSM 19619</strain>
    </source>
</reference>
<name>A0ABU0J2W8_9HYPH</name>
<dbReference type="CDD" id="cd06662">
    <property type="entry name" value="SURF1"/>
    <property type="match status" value="1"/>
</dbReference>
<dbReference type="InterPro" id="IPR045214">
    <property type="entry name" value="Surf1/Surf4"/>
</dbReference>
<dbReference type="Proteomes" id="UP001242480">
    <property type="component" value="Unassembled WGS sequence"/>
</dbReference>
<evidence type="ECO:0000256" key="3">
    <source>
        <dbReference type="ARBA" id="ARBA00022692"/>
    </source>
</evidence>
<dbReference type="PROSITE" id="PS50895">
    <property type="entry name" value="SURF1"/>
    <property type="match status" value="1"/>
</dbReference>
<dbReference type="PANTHER" id="PTHR23427">
    <property type="entry name" value="SURFEIT LOCUS PROTEIN"/>
    <property type="match status" value="1"/>
</dbReference>
<dbReference type="EMBL" id="JAUSVX010000002">
    <property type="protein sequence ID" value="MDQ0468603.1"/>
    <property type="molecule type" value="Genomic_DNA"/>
</dbReference>
<gene>
    <name evidence="7" type="ORF">QO011_001603</name>
</gene>
<dbReference type="RefSeq" id="WP_307270033.1">
    <property type="nucleotide sequence ID" value="NZ_JAUSVX010000002.1"/>
</dbReference>
<comment type="caution">
    <text evidence="7">The sequence shown here is derived from an EMBL/GenBank/DDBJ whole genome shotgun (WGS) entry which is preliminary data.</text>
</comment>
<dbReference type="PANTHER" id="PTHR23427:SF2">
    <property type="entry name" value="SURFEIT LOCUS PROTEIN 1"/>
    <property type="match status" value="1"/>
</dbReference>
<feature type="transmembrane region" description="Helical" evidence="6">
    <location>
        <begin position="16"/>
        <end position="38"/>
    </location>
</feature>
<comment type="subcellular location">
    <subcellularLocation>
        <location evidence="6">Cell membrane</location>
        <topology evidence="6">Multi-pass membrane protein</topology>
    </subcellularLocation>
    <subcellularLocation>
        <location evidence="1">Membrane</location>
    </subcellularLocation>
</comment>
<comment type="similarity">
    <text evidence="2 6">Belongs to the SURF1 family.</text>
</comment>
<evidence type="ECO:0000256" key="4">
    <source>
        <dbReference type="ARBA" id="ARBA00022989"/>
    </source>
</evidence>
<keyword evidence="6" id="KW-1003">Cell membrane</keyword>
<keyword evidence="5 6" id="KW-0472">Membrane</keyword>
<evidence type="ECO:0000313" key="7">
    <source>
        <dbReference type="EMBL" id="MDQ0468603.1"/>
    </source>
</evidence>
<sequence length="253" mass="26938">MTATDGAGERRSRSPALLLVLGLSAALVFAGLTALGVWQLQRRVWKLDLIAQVDQRVHAAPVDTPGPAAWPAIDAARDGYRRVRAQGVFQGERAAWVQAATALGSGYWLLVPLRTDQGFTVLVNRGFVPDRRTVAGPARAEVTGLLRLTEPGGGFLRSNDPAADRWYSRDVAAIAQARGLTDVAPYFIDADAVPGNAGGPVGGLTVVSFPNNHLVYALTWFALAAMVAGGAAYVAREEWRARRSPAPGDDRQS</sequence>
<dbReference type="InterPro" id="IPR002994">
    <property type="entry name" value="Surf1/Shy1"/>
</dbReference>
<feature type="transmembrane region" description="Helical" evidence="6">
    <location>
        <begin position="214"/>
        <end position="235"/>
    </location>
</feature>
<evidence type="ECO:0000256" key="2">
    <source>
        <dbReference type="ARBA" id="ARBA00007165"/>
    </source>
</evidence>
<dbReference type="Pfam" id="PF02104">
    <property type="entry name" value="SURF1"/>
    <property type="match status" value="1"/>
</dbReference>
<organism evidence="7 8">
    <name type="scientific">Labrys wisconsinensis</name>
    <dbReference type="NCBI Taxonomy" id="425677"/>
    <lineage>
        <taxon>Bacteria</taxon>
        <taxon>Pseudomonadati</taxon>
        <taxon>Pseudomonadota</taxon>
        <taxon>Alphaproteobacteria</taxon>
        <taxon>Hyphomicrobiales</taxon>
        <taxon>Xanthobacteraceae</taxon>
        <taxon>Labrys</taxon>
    </lineage>
</organism>
<accession>A0ABU0J2W8</accession>
<keyword evidence="3 6" id="KW-0812">Transmembrane</keyword>
<evidence type="ECO:0000256" key="5">
    <source>
        <dbReference type="ARBA" id="ARBA00023136"/>
    </source>
</evidence>